<evidence type="ECO:0000313" key="2">
    <source>
        <dbReference type="EMBL" id="QOY87149.1"/>
    </source>
</evidence>
<dbReference type="SUPFAM" id="SSF53300">
    <property type="entry name" value="vWA-like"/>
    <property type="match status" value="1"/>
</dbReference>
<dbReference type="EMBL" id="CP063849">
    <property type="protein sequence ID" value="QOY87149.1"/>
    <property type="molecule type" value="Genomic_DNA"/>
</dbReference>
<accession>A0A7S7NPZ0</accession>
<proteinExistence type="predicted"/>
<dbReference type="KEGG" id="pfer:IRI77_30950"/>
<reference evidence="2 3" key="1">
    <citation type="submission" date="2020-10" db="EMBL/GenBank/DDBJ databases">
        <title>Complete genome sequence of Paludibaculum fermentans P105T, a facultatively anaerobic acidobacterium capable of dissimilatory Fe(III) reduction.</title>
        <authorList>
            <person name="Dedysh S.N."/>
            <person name="Beletsky A.V."/>
            <person name="Kulichevskaya I.S."/>
            <person name="Mardanov A.V."/>
            <person name="Ravin N.V."/>
        </authorList>
    </citation>
    <scope>NUCLEOTIDE SEQUENCE [LARGE SCALE GENOMIC DNA]</scope>
    <source>
        <strain evidence="2 3">P105</strain>
    </source>
</reference>
<organism evidence="2 3">
    <name type="scientific">Paludibaculum fermentans</name>
    <dbReference type="NCBI Taxonomy" id="1473598"/>
    <lineage>
        <taxon>Bacteria</taxon>
        <taxon>Pseudomonadati</taxon>
        <taxon>Acidobacteriota</taxon>
        <taxon>Terriglobia</taxon>
        <taxon>Bryobacterales</taxon>
        <taxon>Bryobacteraceae</taxon>
        <taxon>Paludibaculum</taxon>
    </lineage>
</organism>
<gene>
    <name evidence="2" type="ORF">IRI77_30950</name>
</gene>
<dbReference type="InterPro" id="IPR017802">
    <property type="entry name" value="VWFA-rel_acidobac-type"/>
</dbReference>
<feature type="region of interest" description="Disordered" evidence="1">
    <location>
        <begin position="279"/>
        <end position="309"/>
    </location>
</feature>
<sequence length="696" mass="76677">MKRILISLLTCTALLAQKQDETPVFRTSSNLVIVTVFVRDKDGKPLKNMKREDFVVTENGKPQTISVFDFQELSGPPREAQTVVEARPETPAAKAAAPAAAPTGSQRYRDRRLLVLFFDWSSLPEADQVRAKAAAEKFLREQMTPADLVEIVSFGSKLKVEQEFTDDKDDLMRVIKRFQTGSMSELAAVGATNVDNSDDTAAYTADDTEFNIFNTDRKLAALDDLARTLGALPEKKAIVYFSSGISRTGDDNQAQLRATVNSAVRANVSFYPIDVRGLTADPPGGSASSGGGARGTGLYTGQTQSSQRQSMYDSQDTLTMLASDTGGKALLDNNELVMGIQQAQEDLQSYYILGYYSSDERRDGQFRRVDVKIAQTSAMRQQAKLDYRKGYFAEKEFKSFGTYDKEKQLSDALLLGDPVTELRLALEVNWFRIGKERYFVPVAVKIPGSAIPLKKQGSAETTTFDFIGQITNAKGSIMGNVRDAIKIQLRDQNAGQLANRSLMYDTGFTLLPGDYTIKMLVRENQTGKMGTFETKFQIPDLSSVKTGMKMSSVVWSGQRIPVTEAVGLADKKLKKQDTHPLVDNNQKLLPSVTHVFRKGQSMYVYAEMYDPAAPEPANKPAVTAAVTIYQEKKLVMQSQPVQVTALRANRMNTAGVLLEIPLTSLAPGEYTAQLNLVDQAGQKFSFSRASLVVLAR</sequence>
<keyword evidence="3" id="KW-1185">Reference proteome</keyword>
<dbReference type="NCBIfam" id="TIGR03436">
    <property type="entry name" value="acidobact_VWFA"/>
    <property type="match status" value="1"/>
</dbReference>
<dbReference type="Gene3D" id="3.40.50.410">
    <property type="entry name" value="von Willebrand factor, type A domain"/>
    <property type="match status" value="1"/>
</dbReference>
<dbReference type="RefSeq" id="WP_194448818.1">
    <property type="nucleotide sequence ID" value="NZ_CP063849.1"/>
</dbReference>
<evidence type="ECO:0000256" key="1">
    <source>
        <dbReference type="SAM" id="MobiDB-lite"/>
    </source>
</evidence>
<protein>
    <submittedName>
        <fullName evidence="2">VWA domain-containing protein</fullName>
    </submittedName>
</protein>
<dbReference type="Proteomes" id="UP000593892">
    <property type="component" value="Chromosome"/>
</dbReference>
<dbReference type="InterPro" id="IPR036465">
    <property type="entry name" value="vWFA_dom_sf"/>
</dbReference>
<name>A0A7S7NPZ0_PALFE</name>
<evidence type="ECO:0000313" key="3">
    <source>
        <dbReference type="Proteomes" id="UP000593892"/>
    </source>
</evidence>
<dbReference type="AlphaFoldDB" id="A0A7S7NPZ0"/>